<dbReference type="RefSeq" id="WP_182561801.1">
    <property type="nucleotide sequence ID" value="NZ_JACGWT010000007.1"/>
</dbReference>
<keyword evidence="3" id="KW-1185">Reference proteome</keyword>
<feature type="domain" description="Aminoglycoside phosphotransferase" evidence="1">
    <location>
        <begin position="38"/>
        <end position="168"/>
    </location>
</feature>
<gene>
    <name evidence="2" type="ORF">FHX74_003818</name>
</gene>
<dbReference type="InterPro" id="IPR002575">
    <property type="entry name" value="Aminoglycoside_PTrfase"/>
</dbReference>
<reference evidence="2 3" key="1">
    <citation type="submission" date="2020-07" db="EMBL/GenBank/DDBJ databases">
        <title>Sequencing the genomes of 1000 actinobacteria strains.</title>
        <authorList>
            <person name="Klenk H.-P."/>
        </authorList>
    </citation>
    <scope>NUCLEOTIDE SEQUENCE [LARGE SCALE GENOMIC DNA]</scope>
    <source>
        <strain evidence="2 3">DSM 100723</strain>
    </source>
</reference>
<dbReference type="AlphaFoldDB" id="A0A7W3IW19"/>
<accession>A0A7W3IW19</accession>
<protein>
    <recommendedName>
        <fullName evidence="1">Aminoglycoside phosphotransferase domain-containing protein</fullName>
    </recommendedName>
</protein>
<proteinExistence type="predicted"/>
<comment type="caution">
    <text evidence="2">The sequence shown here is derived from an EMBL/GenBank/DDBJ whole genome shotgun (WGS) entry which is preliminary data.</text>
</comment>
<evidence type="ECO:0000259" key="1">
    <source>
        <dbReference type="Pfam" id="PF01636"/>
    </source>
</evidence>
<sequence length="264" mass="30145">MPTDPSAPEVLQQRDDRPVVRIGDVVRHPRDPWSSSVHALLRHLHDSGFTQAPLPVRLTETDDEVSFMAGTSGDDACRVVADDDKVAEVAQLLRRYHDAVEGWQPEEEPVWFDGRRGTGGPGELVCHGDPGPWNMVWRDGELVGLIDWEYATVGTRREDIGYALHYLIPLRDRSYWHDLLGMTRRPRRHKRLRIFAEAYGIALDESLVEDVLAAQRAGVTLMKEMASRGRLRQTRQIEDGELEREQNAVLWGEGHRHQLLRALR</sequence>
<evidence type="ECO:0000313" key="3">
    <source>
        <dbReference type="Proteomes" id="UP000523079"/>
    </source>
</evidence>
<organism evidence="2 3">
    <name type="scientific">Microlunatus kandeliicorticis</name>
    <dbReference type="NCBI Taxonomy" id="1759536"/>
    <lineage>
        <taxon>Bacteria</taxon>
        <taxon>Bacillati</taxon>
        <taxon>Actinomycetota</taxon>
        <taxon>Actinomycetes</taxon>
        <taxon>Propionibacteriales</taxon>
        <taxon>Propionibacteriaceae</taxon>
        <taxon>Microlunatus</taxon>
    </lineage>
</organism>
<name>A0A7W3IW19_9ACTN</name>
<dbReference type="Pfam" id="PF01636">
    <property type="entry name" value="APH"/>
    <property type="match status" value="1"/>
</dbReference>
<dbReference type="EMBL" id="JACGWT010000007">
    <property type="protein sequence ID" value="MBA8796165.1"/>
    <property type="molecule type" value="Genomic_DNA"/>
</dbReference>
<evidence type="ECO:0000313" key="2">
    <source>
        <dbReference type="EMBL" id="MBA8796165.1"/>
    </source>
</evidence>
<dbReference type="SUPFAM" id="SSF56112">
    <property type="entry name" value="Protein kinase-like (PK-like)"/>
    <property type="match status" value="1"/>
</dbReference>
<dbReference type="InterPro" id="IPR011009">
    <property type="entry name" value="Kinase-like_dom_sf"/>
</dbReference>
<dbReference type="Gene3D" id="3.90.1200.10">
    <property type="match status" value="1"/>
</dbReference>
<dbReference type="Proteomes" id="UP000523079">
    <property type="component" value="Unassembled WGS sequence"/>
</dbReference>